<name>A0AAV8S9M0_9ROSI</name>
<dbReference type="GO" id="GO:0003677">
    <property type="term" value="F:DNA binding"/>
    <property type="evidence" value="ECO:0007669"/>
    <property type="project" value="InterPro"/>
</dbReference>
<dbReference type="AlphaFoldDB" id="A0AAV8S9M0"/>
<dbReference type="GO" id="GO:0003899">
    <property type="term" value="F:DNA-directed RNA polymerase activity"/>
    <property type="evidence" value="ECO:0007669"/>
    <property type="project" value="InterPro"/>
</dbReference>
<sequence length="176" mass="20426">MTVSGGDGRRKRCIREFVDRGSVESYRYYVSRKNVFEMLNFSGYYEPDSEMEVIFLGTGKVNQSAIPGLYTRITNKETVEGLILILRKMTYFAREQLLKFPFKVHIFHITELPMNLAIGGHNYDILTLEDKHELLKKYNLEAKQGQVVNVAYNEGIADSHVDVSLRNRDKTNYYLL</sequence>
<protein>
    <submittedName>
        <fullName evidence="1">Uncharacterized protein</fullName>
    </submittedName>
</protein>
<dbReference type="EMBL" id="JAIWQS010000012">
    <property type="protein sequence ID" value="KAJ8748745.1"/>
    <property type="molecule type" value="Genomic_DNA"/>
</dbReference>
<dbReference type="InterPro" id="IPR036710">
    <property type="entry name" value="RNA_pol_Rpb5_N_sf"/>
</dbReference>
<gene>
    <name evidence="1" type="ORF">K2173_011299</name>
</gene>
<accession>A0AAV8S9M0</accession>
<proteinExistence type="predicted"/>
<dbReference type="GO" id="GO:0006351">
    <property type="term" value="P:DNA-templated transcription"/>
    <property type="evidence" value="ECO:0007669"/>
    <property type="project" value="InterPro"/>
</dbReference>
<evidence type="ECO:0000313" key="1">
    <source>
        <dbReference type="EMBL" id="KAJ8748745.1"/>
    </source>
</evidence>
<comment type="caution">
    <text evidence="1">The sequence shown here is derived from an EMBL/GenBank/DDBJ whole genome shotgun (WGS) entry which is preliminary data.</text>
</comment>
<reference evidence="1 2" key="1">
    <citation type="submission" date="2021-09" db="EMBL/GenBank/DDBJ databases">
        <title>Genomic insights and catalytic innovation underlie evolution of tropane alkaloids biosynthesis.</title>
        <authorList>
            <person name="Wang Y.-J."/>
            <person name="Tian T."/>
            <person name="Huang J.-P."/>
            <person name="Huang S.-X."/>
        </authorList>
    </citation>
    <scope>NUCLEOTIDE SEQUENCE [LARGE SCALE GENOMIC DNA]</scope>
    <source>
        <strain evidence="1">KIB-2018</strain>
        <tissue evidence="1">Leaf</tissue>
    </source>
</reference>
<organism evidence="1 2">
    <name type="scientific">Erythroxylum novogranatense</name>
    <dbReference type="NCBI Taxonomy" id="1862640"/>
    <lineage>
        <taxon>Eukaryota</taxon>
        <taxon>Viridiplantae</taxon>
        <taxon>Streptophyta</taxon>
        <taxon>Embryophyta</taxon>
        <taxon>Tracheophyta</taxon>
        <taxon>Spermatophyta</taxon>
        <taxon>Magnoliopsida</taxon>
        <taxon>eudicotyledons</taxon>
        <taxon>Gunneridae</taxon>
        <taxon>Pentapetalae</taxon>
        <taxon>rosids</taxon>
        <taxon>fabids</taxon>
        <taxon>Malpighiales</taxon>
        <taxon>Erythroxylaceae</taxon>
        <taxon>Erythroxylum</taxon>
    </lineage>
</organism>
<dbReference type="SUPFAM" id="SSF53036">
    <property type="entry name" value="Eukaryotic RPB5 N-terminal domain"/>
    <property type="match status" value="1"/>
</dbReference>
<dbReference type="Proteomes" id="UP001159364">
    <property type="component" value="Linkage Group LG12"/>
</dbReference>
<keyword evidence="2" id="KW-1185">Reference proteome</keyword>
<evidence type="ECO:0000313" key="2">
    <source>
        <dbReference type="Proteomes" id="UP001159364"/>
    </source>
</evidence>